<dbReference type="Proteomes" id="UP000824755">
    <property type="component" value="Chromosome"/>
</dbReference>
<reference evidence="2 3" key="1">
    <citation type="submission" date="2021-08" db="EMBL/GenBank/DDBJ databases">
        <title>Lysobacter sp. strain CJ11 Genome sequencing and assembly.</title>
        <authorList>
            <person name="Kim I."/>
        </authorList>
    </citation>
    <scope>NUCLEOTIDE SEQUENCE [LARGE SCALE GENOMIC DNA]</scope>
    <source>
        <strain evidence="2 3">CJ11</strain>
    </source>
</reference>
<dbReference type="InterPro" id="IPR002509">
    <property type="entry name" value="NODB_dom"/>
</dbReference>
<feature type="domain" description="NodB homology" evidence="1">
    <location>
        <begin position="291"/>
        <end position="434"/>
    </location>
</feature>
<sequence length="594" mass="66585">MKRIAKRTYVLVLLCIVFLGLVAWTAWRVYTATYVFKGLHGPVAATVMPHIDAAQVDTFDQGSEQRIAVLITDPDSDWLGWVRAFKAHGIPARFTLDPAVAFRHHVVLVYPIVSGKAMSANALRGLANHIHSGNVVLAFELAGGGLNDVFGVSGYRPAKSREEIRWMQPRGIPREDVVRVNREEKLWTLGYSATSATVLARFDDDTAALTCNQQVGMACLMGLDAGRLIQMGMDGRAEPINRQYVNGYEPGMDVLVRWIRDLYLAQEPMPWRVSTVPEDKALAMLPTHDVDYGPSVRNSLAFANVLKDRDVSGTFFFQTKYRRDYNDEVFFDPDAVKVMHNLVGMKMELGSHTVAHSRQFEHMPLGTGHEQYPDYRPFVKARGTVTDGTVLGELRISKYLIESLSSAQVVSFRPGYLSYPFVLPEALAATGYRYSSSLTANRTLTHLPYQMTVGRAGRALAPVFEFPVTIEDEAQPPLGERFDQAQEVMHDIARNQGLAVLLNHPDITGHKLEFERRWIDAWRDRAWIGNLESFGQWWVARDQVDINVVRVGKGWVLEAHSPLAIRGLVVHLPKAPRKKVRLDLAAGETVRIAL</sequence>
<dbReference type="InterPro" id="IPR011330">
    <property type="entry name" value="Glyco_hydro/deAcase_b/a-brl"/>
</dbReference>
<organism evidence="2 3">
    <name type="scientific">Lysobacter soyae</name>
    <dbReference type="NCBI Taxonomy" id="2764185"/>
    <lineage>
        <taxon>Bacteria</taxon>
        <taxon>Pseudomonadati</taxon>
        <taxon>Pseudomonadota</taxon>
        <taxon>Gammaproteobacteria</taxon>
        <taxon>Lysobacterales</taxon>
        <taxon>Lysobacteraceae</taxon>
        <taxon>Lysobacter</taxon>
    </lineage>
</organism>
<evidence type="ECO:0000313" key="3">
    <source>
        <dbReference type="Proteomes" id="UP000824755"/>
    </source>
</evidence>
<accession>A0ABX8WR54</accession>
<keyword evidence="3" id="KW-1185">Reference proteome</keyword>
<name>A0ABX8WR54_9GAMM</name>
<protein>
    <submittedName>
        <fullName evidence="2">Polysaccharide deacetylase family protein</fullName>
    </submittedName>
</protein>
<evidence type="ECO:0000313" key="2">
    <source>
        <dbReference type="EMBL" id="QYR53317.1"/>
    </source>
</evidence>
<evidence type="ECO:0000259" key="1">
    <source>
        <dbReference type="Pfam" id="PF01522"/>
    </source>
</evidence>
<dbReference type="SUPFAM" id="SSF88713">
    <property type="entry name" value="Glycoside hydrolase/deacetylase"/>
    <property type="match status" value="1"/>
</dbReference>
<dbReference type="Gene3D" id="3.20.20.370">
    <property type="entry name" value="Glycoside hydrolase/deacetylase"/>
    <property type="match status" value="1"/>
</dbReference>
<proteinExistence type="predicted"/>
<dbReference type="RefSeq" id="WP_220380134.1">
    <property type="nucleotide sequence ID" value="NZ_CP080544.1"/>
</dbReference>
<gene>
    <name evidence="2" type="ORF">H8L67_02035</name>
</gene>
<dbReference type="EMBL" id="CP080544">
    <property type="protein sequence ID" value="QYR53317.1"/>
    <property type="molecule type" value="Genomic_DNA"/>
</dbReference>
<dbReference type="Pfam" id="PF01522">
    <property type="entry name" value="Polysacc_deac_1"/>
    <property type="match status" value="1"/>
</dbReference>